<reference evidence="1" key="2">
    <citation type="journal article" date="2015" name="Fish Shellfish Immunol.">
        <title>Early steps in the European eel (Anguilla anguilla)-Vibrio vulnificus interaction in the gills: Role of the RtxA13 toxin.</title>
        <authorList>
            <person name="Callol A."/>
            <person name="Pajuelo D."/>
            <person name="Ebbesson L."/>
            <person name="Teles M."/>
            <person name="MacKenzie S."/>
            <person name="Amaro C."/>
        </authorList>
    </citation>
    <scope>NUCLEOTIDE SEQUENCE</scope>
</reference>
<dbReference type="EMBL" id="GBXM01054160">
    <property type="protein sequence ID" value="JAH54417.1"/>
    <property type="molecule type" value="Transcribed_RNA"/>
</dbReference>
<dbReference type="AlphaFoldDB" id="A0A0E9TLT8"/>
<proteinExistence type="predicted"/>
<reference evidence="1" key="1">
    <citation type="submission" date="2014-11" db="EMBL/GenBank/DDBJ databases">
        <authorList>
            <person name="Amaro Gonzalez C."/>
        </authorList>
    </citation>
    <scope>NUCLEOTIDE SEQUENCE</scope>
</reference>
<evidence type="ECO:0000313" key="1">
    <source>
        <dbReference type="EMBL" id="JAH54417.1"/>
    </source>
</evidence>
<name>A0A0E9TLT8_ANGAN</name>
<organism evidence="1">
    <name type="scientific">Anguilla anguilla</name>
    <name type="common">European freshwater eel</name>
    <name type="synonym">Muraena anguilla</name>
    <dbReference type="NCBI Taxonomy" id="7936"/>
    <lineage>
        <taxon>Eukaryota</taxon>
        <taxon>Metazoa</taxon>
        <taxon>Chordata</taxon>
        <taxon>Craniata</taxon>
        <taxon>Vertebrata</taxon>
        <taxon>Euteleostomi</taxon>
        <taxon>Actinopterygii</taxon>
        <taxon>Neopterygii</taxon>
        <taxon>Teleostei</taxon>
        <taxon>Anguilliformes</taxon>
        <taxon>Anguillidae</taxon>
        <taxon>Anguilla</taxon>
    </lineage>
</organism>
<accession>A0A0E9TLT8</accession>
<sequence length="60" mass="6446">MTPWTNVKPVLCGHRVGLEGLYSGLTVYTFQCAIPQLKPGGPGFALSCQWIISAAKTHAE</sequence>
<protein>
    <submittedName>
        <fullName evidence="1">Uncharacterized protein</fullName>
    </submittedName>
</protein>